<feature type="transmembrane region" description="Helical" evidence="6">
    <location>
        <begin position="149"/>
        <end position="167"/>
    </location>
</feature>
<protein>
    <recommendedName>
        <fullName evidence="9">Inner membrane protein YbhL</fullName>
    </recommendedName>
</protein>
<evidence type="ECO:0000256" key="2">
    <source>
        <dbReference type="ARBA" id="ARBA00010350"/>
    </source>
</evidence>
<name>L1NC96_9PORP</name>
<dbReference type="PATRIC" id="fig|1127696.3.peg.1120"/>
<dbReference type="EMBL" id="AMEQ01000035">
    <property type="protein sequence ID" value="EKY00895.1"/>
    <property type="molecule type" value="Genomic_DNA"/>
</dbReference>
<sequence length="239" mass="26605">MENSQMPYEGQPTEGYYELGGDVVAQRAVQRTFLWMTLGLAITGLASVFTVDSGLVFRMLEGNIYWFLFIAEIALVWFLSARVMSLSLPVATGAFALYSILNGVTLSPIFLIYTSESIASTFFITAGTFGAMALYGYMTKRDLTRLGSLLFMALIGVIIATVVNIFLRSEILMWIITYAGIVLFVGLTAYDTQKVKQLAAQTAHDEELSKKVSIIGALNLYLDFINLFLYLLRLFGRRN</sequence>
<dbReference type="PANTHER" id="PTHR23291">
    <property type="entry name" value="BAX INHIBITOR-RELATED"/>
    <property type="match status" value="1"/>
</dbReference>
<evidence type="ECO:0000256" key="4">
    <source>
        <dbReference type="ARBA" id="ARBA00022989"/>
    </source>
</evidence>
<evidence type="ECO:0000256" key="6">
    <source>
        <dbReference type="RuleBase" id="RU004379"/>
    </source>
</evidence>
<dbReference type="AlphaFoldDB" id="L1NC96"/>
<dbReference type="InterPro" id="IPR006214">
    <property type="entry name" value="Bax_inhibitor_1-related"/>
</dbReference>
<evidence type="ECO:0000256" key="1">
    <source>
        <dbReference type="ARBA" id="ARBA00004141"/>
    </source>
</evidence>
<feature type="transmembrane region" description="Helical" evidence="6">
    <location>
        <begin position="88"/>
        <end position="112"/>
    </location>
</feature>
<evidence type="ECO:0000313" key="8">
    <source>
        <dbReference type="Proteomes" id="UP000010408"/>
    </source>
</evidence>
<dbReference type="GO" id="GO:0005886">
    <property type="term" value="C:plasma membrane"/>
    <property type="evidence" value="ECO:0007669"/>
    <property type="project" value="TreeGrafter"/>
</dbReference>
<keyword evidence="4 6" id="KW-1133">Transmembrane helix</keyword>
<feature type="transmembrane region" description="Helical" evidence="6">
    <location>
        <begin position="33"/>
        <end position="51"/>
    </location>
</feature>
<proteinExistence type="inferred from homology"/>
<dbReference type="Proteomes" id="UP000010408">
    <property type="component" value="Unassembled WGS sequence"/>
</dbReference>
<accession>L1NC96</accession>
<reference evidence="7 8" key="1">
    <citation type="submission" date="2012-05" db="EMBL/GenBank/DDBJ databases">
        <authorList>
            <person name="Weinstock G."/>
            <person name="Sodergren E."/>
            <person name="Lobos E.A."/>
            <person name="Fulton L."/>
            <person name="Fulton R."/>
            <person name="Courtney L."/>
            <person name="Fronick C."/>
            <person name="O'Laughlin M."/>
            <person name="Godfrey J."/>
            <person name="Wilson R.M."/>
            <person name="Miner T."/>
            <person name="Farmer C."/>
            <person name="Delehaunty K."/>
            <person name="Cordes M."/>
            <person name="Minx P."/>
            <person name="Tomlinson C."/>
            <person name="Chen J."/>
            <person name="Wollam A."/>
            <person name="Pepin K.H."/>
            <person name="Bhonagiri V."/>
            <person name="Zhang X."/>
            <person name="Suruliraj S."/>
            <person name="Warren W."/>
            <person name="Mitreva M."/>
            <person name="Mardis E.R."/>
            <person name="Wilson R.K."/>
        </authorList>
    </citation>
    <scope>NUCLEOTIDE SEQUENCE [LARGE SCALE GENOMIC DNA]</scope>
    <source>
        <strain evidence="7 8">F0037</strain>
    </source>
</reference>
<dbReference type="CDD" id="cd10432">
    <property type="entry name" value="BI-1-like_bacterial"/>
    <property type="match status" value="1"/>
</dbReference>
<comment type="subcellular location">
    <subcellularLocation>
        <location evidence="1">Membrane</location>
        <topology evidence="1">Multi-pass membrane protein</topology>
    </subcellularLocation>
</comment>
<comment type="similarity">
    <text evidence="2 6">Belongs to the BI1 family.</text>
</comment>
<evidence type="ECO:0008006" key="9">
    <source>
        <dbReference type="Google" id="ProtNLM"/>
    </source>
</evidence>
<keyword evidence="5 6" id="KW-0472">Membrane</keyword>
<comment type="caution">
    <text evidence="7">The sequence shown here is derived from an EMBL/GenBank/DDBJ whole genome shotgun (WGS) entry which is preliminary data.</text>
</comment>
<dbReference type="PANTHER" id="PTHR23291:SF50">
    <property type="entry name" value="PROTEIN LIFEGUARD 4"/>
    <property type="match status" value="1"/>
</dbReference>
<organism evidence="7 8">
    <name type="scientific">Porphyromonas catoniae F0037</name>
    <dbReference type="NCBI Taxonomy" id="1127696"/>
    <lineage>
        <taxon>Bacteria</taxon>
        <taxon>Pseudomonadati</taxon>
        <taxon>Bacteroidota</taxon>
        <taxon>Bacteroidia</taxon>
        <taxon>Bacteroidales</taxon>
        <taxon>Porphyromonadaceae</taxon>
        <taxon>Porphyromonas</taxon>
    </lineage>
</organism>
<gene>
    <name evidence="7" type="ORF">HMPREF9134_01242</name>
</gene>
<dbReference type="HOGENOM" id="CLU_058671_1_0_10"/>
<feature type="transmembrane region" description="Helical" evidence="6">
    <location>
        <begin position="118"/>
        <end position="137"/>
    </location>
</feature>
<feature type="transmembrane region" description="Helical" evidence="6">
    <location>
        <begin position="212"/>
        <end position="232"/>
    </location>
</feature>
<dbReference type="STRING" id="1127696.HMPREF9134_01242"/>
<dbReference type="RefSeq" id="WP_005467300.1">
    <property type="nucleotide sequence ID" value="NZ_KB291031.1"/>
</dbReference>
<feature type="transmembrane region" description="Helical" evidence="6">
    <location>
        <begin position="173"/>
        <end position="191"/>
    </location>
</feature>
<evidence type="ECO:0000313" key="7">
    <source>
        <dbReference type="EMBL" id="EKY00895.1"/>
    </source>
</evidence>
<dbReference type="Pfam" id="PF01027">
    <property type="entry name" value="Bax1-I"/>
    <property type="match status" value="1"/>
</dbReference>
<evidence type="ECO:0000256" key="5">
    <source>
        <dbReference type="ARBA" id="ARBA00023136"/>
    </source>
</evidence>
<evidence type="ECO:0000256" key="3">
    <source>
        <dbReference type="ARBA" id="ARBA00022692"/>
    </source>
</evidence>
<dbReference type="eggNOG" id="COG0670">
    <property type="taxonomic scope" value="Bacteria"/>
</dbReference>
<feature type="transmembrane region" description="Helical" evidence="6">
    <location>
        <begin position="63"/>
        <end position="81"/>
    </location>
</feature>
<keyword evidence="3 6" id="KW-0812">Transmembrane</keyword>